<reference evidence="8 9" key="1">
    <citation type="submission" date="2018-06" db="EMBL/GenBank/DDBJ databases">
        <title>Sphaerisporangium craniellae sp. nov., isolated from a marine sponge in the South China Sea.</title>
        <authorList>
            <person name="Li L."/>
        </authorList>
    </citation>
    <scope>NUCLEOTIDE SEQUENCE [LARGE SCALE GENOMIC DNA]</scope>
    <source>
        <strain evidence="8 9">LHW63015</strain>
    </source>
</reference>
<dbReference type="OrthoDB" id="9758509at2"/>
<dbReference type="EMBL" id="QMEY01000001">
    <property type="protein sequence ID" value="RBQ21460.1"/>
    <property type="molecule type" value="Genomic_DNA"/>
</dbReference>
<dbReference type="Pfam" id="PF01799">
    <property type="entry name" value="Fer2_2"/>
    <property type="match status" value="1"/>
</dbReference>
<dbReference type="InterPro" id="IPR016208">
    <property type="entry name" value="Ald_Oxase/xanthine_DH-like"/>
</dbReference>
<dbReference type="SUPFAM" id="SSF56003">
    <property type="entry name" value="Molybdenum cofactor-binding domain"/>
    <property type="match status" value="1"/>
</dbReference>
<dbReference type="GO" id="GO:0016491">
    <property type="term" value="F:oxidoreductase activity"/>
    <property type="evidence" value="ECO:0007669"/>
    <property type="project" value="UniProtKB-KW"/>
</dbReference>
<dbReference type="PANTHER" id="PTHR11908:SF132">
    <property type="entry name" value="ALDEHYDE OXIDASE 1-RELATED"/>
    <property type="match status" value="1"/>
</dbReference>
<dbReference type="Gene3D" id="3.90.1170.50">
    <property type="entry name" value="Aldehyde oxidase/xanthine dehydrogenase, a/b hammerhead"/>
    <property type="match status" value="2"/>
</dbReference>
<dbReference type="GO" id="GO:0005506">
    <property type="term" value="F:iron ion binding"/>
    <property type="evidence" value="ECO:0007669"/>
    <property type="project" value="InterPro"/>
</dbReference>
<dbReference type="PROSITE" id="PS00197">
    <property type="entry name" value="2FE2S_FER_1"/>
    <property type="match status" value="1"/>
</dbReference>
<evidence type="ECO:0000256" key="2">
    <source>
        <dbReference type="ARBA" id="ARBA00022505"/>
    </source>
</evidence>
<dbReference type="InterPro" id="IPR008274">
    <property type="entry name" value="AldOxase/xan_DH_MoCoBD1"/>
</dbReference>
<dbReference type="Gene3D" id="1.10.150.120">
    <property type="entry name" value="[2Fe-2S]-binding domain"/>
    <property type="match status" value="1"/>
</dbReference>
<feature type="domain" description="2Fe-2S ferredoxin-type" evidence="7">
    <location>
        <begin position="1"/>
        <end position="75"/>
    </location>
</feature>
<evidence type="ECO:0000256" key="1">
    <source>
        <dbReference type="ARBA" id="ARBA00006849"/>
    </source>
</evidence>
<dbReference type="GO" id="GO:0051537">
    <property type="term" value="F:2 iron, 2 sulfur cluster binding"/>
    <property type="evidence" value="ECO:0007669"/>
    <property type="project" value="InterPro"/>
</dbReference>
<dbReference type="Pfam" id="PF00111">
    <property type="entry name" value="Fer2"/>
    <property type="match status" value="1"/>
</dbReference>
<dbReference type="AlphaFoldDB" id="A0A366M6V6"/>
<dbReference type="SMART" id="SM01008">
    <property type="entry name" value="Ald_Xan_dh_C"/>
    <property type="match status" value="1"/>
</dbReference>
<proteinExistence type="inferred from homology"/>
<keyword evidence="5" id="KW-0408">Iron</keyword>
<dbReference type="InterPro" id="IPR037165">
    <property type="entry name" value="AldOxase/xan_DH_Mopterin-bd_sf"/>
</dbReference>
<organism evidence="8 9">
    <name type="scientific">Spongiactinospora rosea</name>
    <dbReference type="NCBI Taxonomy" id="2248750"/>
    <lineage>
        <taxon>Bacteria</taxon>
        <taxon>Bacillati</taxon>
        <taxon>Actinomycetota</taxon>
        <taxon>Actinomycetes</taxon>
        <taxon>Streptosporangiales</taxon>
        <taxon>Streptosporangiaceae</taxon>
        <taxon>Spongiactinospora</taxon>
    </lineage>
</organism>
<dbReference type="Pfam" id="PF02738">
    <property type="entry name" value="MoCoBD_1"/>
    <property type="match status" value="1"/>
</dbReference>
<evidence type="ECO:0000256" key="4">
    <source>
        <dbReference type="ARBA" id="ARBA00023002"/>
    </source>
</evidence>
<dbReference type="InterPro" id="IPR001041">
    <property type="entry name" value="2Fe-2S_ferredoxin-type"/>
</dbReference>
<sequence length="844" mass="89400">MKITVNGIPLEVECDRADTAVDVLRDGLGLTGAKAACRTGACGACTVLVDGTPNASCLLPATAVEGREVITPEGLEHPVQRAFAAHDGLQCGYCTPGFVMAAAAFADRWRAEHGDVAPPRAEIAAALAGHLCRCGAYEGVYAAVAAACAGDFDGAGGGASPEPARVEAMDKITGRARYSTDIRHEGQLEGVIVRSSLPHARVVSISGHQVDLLGEDRTVRYVGQPIAAVAAPTRREALALAEAVEVRYAPLPHALDGTPGGPAVWKPDERANAPSSSESLCFPGRWTDVNLRGPFTFLSRRGRTAERRLAAARETGDPRLTGGTFTAAAQSHTAMEPHACVARWDADGDLHLQMSTQMVVRAAEHAAQHWNLPRDRVHVAAEHVGGGFGGKMGLTDEAVAAAELARVRKAPVRVVLSRAEELACGGNRPGARVEISMLTDDDGHLAALGVDAYGRGGLAVSSMVASLARMVYGRAPRRLRDFDVLTNTPPGGPFRGPFAPPLLWALEQTVDDVAHRRGEDPIALRRRWDGNRKRQALYGWAERLPAWTGRPATGSQTGRYRRGVGVAAGAWQYMVDPATEVELAVEGDVVVARTATQDIGTGTRSVMAAILREELDLPAERVRVEIGMSDARHGPMSTGSRATASVGPATRDAARRLRAAGGLADGRRVVGRRRADRLGYLTPFPVHGNALGRGLAGSVHVTEVEVDTLLGRIRPLRVWGGIAAGRIYSERLARSQCEGGIVQGIGYALHEERLIDPVSGAVLTTNLEDYRIPGIGDCPEIEIHFEQEGWDHVNGGGVGLGEVSTVGVAASVGNAVHNATGWRPHDLPIRPDRLLEGLLEGPSR</sequence>
<dbReference type="SUPFAM" id="SSF47741">
    <property type="entry name" value="CO dehydrogenase ISP C-domain like"/>
    <property type="match status" value="1"/>
</dbReference>
<dbReference type="SUPFAM" id="SSF54292">
    <property type="entry name" value="2Fe-2S ferredoxin-like"/>
    <property type="match status" value="1"/>
</dbReference>
<gene>
    <name evidence="8" type="ORF">DP939_01735</name>
</gene>
<dbReference type="CDD" id="cd00207">
    <property type="entry name" value="fer2"/>
    <property type="match status" value="1"/>
</dbReference>
<dbReference type="InterPro" id="IPR006058">
    <property type="entry name" value="2Fe2S_fd_BS"/>
</dbReference>
<dbReference type="InterPro" id="IPR000674">
    <property type="entry name" value="Ald_Oxase/Xan_DH_a/b"/>
</dbReference>
<dbReference type="RefSeq" id="WP_113978038.1">
    <property type="nucleotide sequence ID" value="NZ_QMEY01000001.1"/>
</dbReference>
<dbReference type="InterPro" id="IPR036856">
    <property type="entry name" value="Ald_Oxase/Xan_DH_a/b_sf"/>
</dbReference>
<dbReference type="PANTHER" id="PTHR11908">
    <property type="entry name" value="XANTHINE DEHYDROGENASE"/>
    <property type="match status" value="1"/>
</dbReference>
<dbReference type="InterPro" id="IPR036884">
    <property type="entry name" value="2Fe-2S-bd_dom_sf"/>
</dbReference>
<keyword evidence="2" id="KW-0500">Molybdenum</keyword>
<comment type="caution">
    <text evidence="8">The sequence shown here is derived from an EMBL/GenBank/DDBJ whole genome shotgun (WGS) entry which is preliminary data.</text>
</comment>
<evidence type="ECO:0000313" key="8">
    <source>
        <dbReference type="EMBL" id="RBQ21460.1"/>
    </source>
</evidence>
<evidence type="ECO:0000259" key="7">
    <source>
        <dbReference type="PROSITE" id="PS51085"/>
    </source>
</evidence>
<dbReference type="Proteomes" id="UP000253303">
    <property type="component" value="Unassembled WGS sequence"/>
</dbReference>
<feature type="region of interest" description="Disordered" evidence="6">
    <location>
        <begin position="630"/>
        <end position="649"/>
    </location>
</feature>
<evidence type="ECO:0000256" key="6">
    <source>
        <dbReference type="SAM" id="MobiDB-lite"/>
    </source>
</evidence>
<dbReference type="SUPFAM" id="SSF54665">
    <property type="entry name" value="CO dehydrogenase molybdoprotein N-domain-like"/>
    <property type="match status" value="1"/>
</dbReference>
<dbReference type="Gene3D" id="3.10.20.30">
    <property type="match status" value="1"/>
</dbReference>
<dbReference type="InterPro" id="IPR002888">
    <property type="entry name" value="2Fe-2S-bd"/>
</dbReference>
<dbReference type="Gene3D" id="3.30.365.10">
    <property type="entry name" value="Aldehyde oxidase/xanthine dehydrogenase, molybdopterin binding domain"/>
    <property type="match status" value="4"/>
</dbReference>
<dbReference type="PROSITE" id="PS51085">
    <property type="entry name" value="2FE2S_FER_2"/>
    <property type="match status" value="1"/>
</dbReference>
<keyword evidence="3" id="KW-0479">Metal-binding</keyword>
<dbReference type="Pfam" id="PF20256">
    <property type="entry name" value="MoCoBD_2"/>
    <property type="match status" value="2"/>
</dbReference>
<evidence type="ECO:0000256" key="3">
    <source>
        <dbReference type="ARBA" id="ARBA00022723"/>
    </source>
</evidence>
<dbReference type="InterPro" id="IPR012675">
    <property type="entry name" value="Beta-grasp_dom_sf"/>
</dbReference>
<dbReference type="InterPro" id="IPR036010">
    <property type="entry name" value="2Fe-2S_ferredoxin-like_sf"/>
</dbReference>
<evidence type="ECO:0000313" key="9">
    <source>
        <dbReference type="Proteomes" id="UP000253303"/>
    </source>
</evidence>
<keyword evidence="4" id="KW-0560">Oxidoreductase</keyword>
<comment type="similarity">
    <text evidence="1">Belongs to the xanthine dehydrogenase family.</text>
</comment>
<evidence type="ECO:0000256" key="5">
    <source>
        <dbReference type="ARBA" id="ARBA00023004"/>
    </source>
</evidence>
<protein>
    <submittedName>
        <fullName evidence="8">Xanthine dehydrogenase</fullName>
    </submittedName>
</protein>
<name>A0A366M6V6_9ACTN</name>
<dbReference type="InterPro" id="IPR046867">
    <property type="entry name" value="AldOxase/xan_DH_MoCoBD2"/>
</dbReference>
<keyword evidence="9" id="KW-1185">Reference proteome</keyword>
<accession>A0A366M6V6</accession>